<gene>
    <name evidence="2" type="ORF">SPPG_05194</name>
</gene>
<accession>A0A0L0HFV8</accession>
<reference evidence="2 3" key="1">
    <citation type="submission" date="2009-08" db="EMBL/GenBank/DDBJ databases">
        <title>The Genome Sequence of Spizellomyces punctatus strain DAOM BR117.</title>
        <authorList>
            <consortium name="The Broad Institute Genome Sequencing Platform"/>
            <person name="Russ C."/>
            <person name="Cuomo C."/>
            <person name="Shea T."/>
            <person name="Young S.K."/>
            <person name="Zeng Q."/>
            <person name="Koehrsen M."/>
            <person name="Haas B."/>
            <person name="Borodovsky M."/>
            <person name="Guigo R."/>
            <person name="Alvarado L."/>
            <person name="Berlin A."/>
            <person name="Bochicchio J."/>
            <person name="Borenstein D."/>
            <person name="Chapman S."/>
            <person name="Chen Z."/>
            <person name="Engels R."/>
            <person name="Freedman E."/>
            <person name="Gellesch M."/>
            <person name="Goldberg J."/>
            <person name="Griggs A."/>
            <person name="Gujja S."/>
            <person name="Heiman D."/>
            <person name="Hepburn T."/>
            <person name="Howarth C."/>
            <person name="Jen D."/>
            <person name="Larson L."/>
            <person name="Lewis B."/>
            <person name="Mehta T."/>
            <person name="Park D."/>
            <person name="Pearson M."/>
            <person name="Roberts A."/>
            <person name="Saif S."/>
            <person name="Shenoy N."/>
            <person name="Sisk P."/>
            <person name="Stolte C."/>
            <person name="Sykes S."/>
            <person name="Thomson T."/>
            <person name="Walk T."/>
            <person name="White J."/>
            <person name="Yandava C."/>
            <person name="Burger G."/>
            <person name="Gray M.W."/>
            <person name="Holland P.W.H."/>
            <person name="King N."/>
            <person name="Lang F.B.F."/>
            <person name="Roger A.J."/>
            <person name="Ruiz-Trillo I."/>
            <person name="Lander E."/>
            <person name="Nusbaum C."/>
        </authorList>
    </citation>
    <scope>NUCLEOTIDE SEQUENCE [LARGE SCALE GENOMIC DNA]</scope>
    <source>
        <strain evidence="2 3">DAOM BR117</strain>
    </source>
</reference>
<dbReference type="Proteomes" id="UP000053201">
    <property type="component" value="Unassembled WGS sequence"/>
</dbReference>
<name>A0A0L0HFV8_SPIPD</name>
<dbReference type="OrthoDB" id="2125943at2759"/>
<feature type="transmembrane region" description="Helical" evidence="1">
    <location>
        <begin position="20"/>
        <end position="49"/>
    </location>
</feature>
<dbReference type="RefSeq" id="XP_016607859.1">
    <property type="nucleotide sequence ID" value="XM_016753418.1"/>
</dbReference>
<protein>
    <submittedName>
        <fullName evidence="2">Uncharacterized protein</fullName>
    </submittedName>
</protein>
<organism evidence="2 3">
    <name type="scientific">Spizellomyces punctatus (strain DAOM BR117)</name>
    <dbReference type="NCBI Taxonomy" id="645134"/>
    <lineage>
        <taxon>Eukaryota</taxon>
        <taxon>Fungi</taxon>
        <taxon>Fungi incertae sedis</taxon>
        <taxon>Chytridiomycota</taxon>
        <taxon>Chytridiomycota incertae sedis</taxon>
        <taxon>Chytridiomycetes</taxon>
        <taxon>Spizellomycetales</taxon>
        <taxon>Spizellomycetaceae</taxon>
        <taxon>Spizellomyces</taxon>
    </lineage>
</organism>
<evidence type="ECO:0000313" key="3">
    <source>
        <dbReference type="Proteomes" id="UP000053201"/>
    </source>
</evidence>
<dbReference type="AlphaFoldDB" id="A0A0L0HFV8"/>
<keyword evidence="1" id="KW-0472">Membrane</keyword>
<dbReference type="EMBL" id="KQ257457">
    <property type="protein sequence ID" value="KNC99819.1"/>
    <property type="molecule type" value="Genomic_DNA"/>
</dbReference>
<dbReference type="GeneID" id="27688588"/>
<dbReference type="VEuPathDB" id="FungiDB:SPPG_05194"/>
<keyword evidence="1" id="KW-1133">Transmembrane helix</keyword>
<keyword evidence="1" id="KW-0812">Transmembrane</keyword>
<dbReference type="InParanoid" id="A0A0L0HFV8"/>
<evidence type="ECO:0000313" key="2">
    <source>
        <dbReference type="EMBL" id="KNC99819.1"/>
    </source>
</evidence>
<sequence length="504" mass="55961">MSDSSPSTPPSKWRYRLYVLAGLPFLLSPVSLFSLAVLYVSLLCAVLLYAAYIAMKDFVVDELQQRGWLTQEVVDSPQRDEAIGADNTKLEEDFPILSYPIVGQLFMGPPLVVYVSTRGTVQGWLYSSKWVVRKSVQGIPIVWRASLSLGQRVLNGCKILWDVGVTIWRTVETPVVAVFSSVYRTTADVFLAVWHYTTVVLPTLTEQVLSSMWKVAIYFAEGTKWIGRKIYNLGAFLGRPFGKVMYGIYEFLSIQFLRGMRLALNILTTVEAKLRPLFLTVVETLTVTFRSVIVIVFRATSSLAQSVVTLGQALFVPPLRFLFRTTTAALRITRNVSIKTTDLLVRSARPVLSVSFQLFHYLQGILATSGAYTFVLSLPDRIVNLIDALCYAFEASLSMIVKHTYAQTLYIHQIASPVFLKLLEILQPLLDVGFSALGLVQKAGGIYLVYAVQVTRRVGSAGARISLYIALEVKRAAERARRAGDAIGKQVAKVVSTGIARTSK</sequence>
<evidence type="ECO:0000256" key="1">
    <source>
        <dbReference type="SAM" id="Phobius"/>
    </source>
</evidence>
<proteinExistence type="predicted"/>
<feature type="transmembrane region" description="Helical" evidence="1">
    <location>
        <begin position="303"/>
        <end position="323"/>
    </location>
</feature>
<keyword evidence="3" id="KW-1185">Reference proteome</keyword>